<evidence type="ECO:0000313" key="2">
    <source>
        <dbReference type="EMBL" id="RKR97364.1"/>
    </source>
</evidence>
<comment type="caution">
    <text evidence="2">The sequence shown here is derived from an EMBL/GenBank/DDBJ whole genome shotgun (WGS) entry which is preliminary data.</text>
</comment>
<accession>A0A315S8I2</accession>
<evidence type="ECO:0000259" key="1">
    <source>
        <dbReference type="Pfam" id="PF12697"/>
    </source>
</evidence>
<dbReference type="InterPro" id="IPR000073">
    <property type="entry name" value="AB_hydrolase_1"/>
</dbReference>
<name>A0A315S8I2_WILMA</name>
<dbReference type="SUPFAM" id="SSF53474">
    <property type="entry name" value="alpha/beta-Hydrolases"/>
    <property type="match status" value="1"/>
</dbReference>
<dbReference type="AlphaFoldDB" id="A0A315S8I2"/>
<organism evidence="2 3">
    <name type="scientific">Williamsia marianensis</name>
    <dbReference type="NCBI Taxonomy" id="85044"/>
    <lineage>
        <taxon>Bacteria</taxon>
        <taxon>Bacillati</taxon>
        <taxon>Actinomycetota</taxon>
        <taxon>Actinomycetes</taxon>
        <taxon>Mycobacteriales</taxon>
        <taxon>Nocardiaceae</taxon>
        <taxon>Williamsia</taxon>
    </lineage>
</organism>
<dbReference type="GO" id="GO:0003824">
    <property type="term" value="F:catalytic activity"/>
    <property type="evidence" value="ECO:0007669"/>
    <property type="project" value="UniProtKB-ARBA"/>
</dbReference>
<feature type="domain" description="AB hydrolase-1" evidence="1">
    <location>
        <begin position="8"/>
        <end position="201"/>
    </location>
</feature>
<dbReference type="Gene3D" id="3.40.50.1820">
    <property type="entry name" value="alpha/beta hydrolase"/>
    <property type="match status" value="1"/>
</dbReference>
<dbReference type="InterPro" id="IPR029058">
    <property type="entry name" value="AB_hydrolase_fold"/>
</dbReference>
<reference evidence="2 3" key="1">
    <citation type="submission" date="2018-10" db="EMBL/GenBank/DDBJ databases">
        <title>Sequencing the genomes of 1000 actinobacteria strains.</title>
        <authorList>
            <person name="Klenk H.-P."/>
        </authorList>
    </citation>
    <scope>NUCLEOTIDE SEQUENCE [LARGE SCALE GENOMIC DNA]</scope>
    <source>
        <strain evidence="2 3">DSM 44343</strain>
    </source>
</reference>
<dbReference type="Pfam" id="PF12697">
    <property type="entry name" value="Abhydrolase_6"/>
    <property type="match status" value="1"/>
</dbReference>
<accession>A0A495K9Y8</accession>
<dbReference type="Proteomes" id="UP000274762">
    <property type="component" value="Unassembled WGS sequence"/>
</dbReference>
<dbReference type="RefSeq" id="WP_062795022.1">
    <property type="nucleotide sequence ID" value="NZ_CBCRXS010000007.1"/>
</dbReference>
<gene>
    <name evidence="2" type="ORF">DFJ75_4235</name>
</gene>
<dbReference type="EMBL" id="RBKV01000001">
    <property type="protein sequence ID" value="RKR97364.1"/>
    <property type="molecule type" value="Genomic_DNA"/>
</dbReference>
<evidence type="ECO:0000313" key="3">
    <source>
        <dbReference type="Proteomes" id="UP000274762"/>
    </source>
</evidence>
<sequence length="220" mass="23070">MTTQSRAVLLCGVAVDPPVWEQTSTVLSERGFHVVIPQRPRSGDLAAEVEFLAPLCDGAVVFGVSGGATLGLELAARGVTMTAAVLHEPAAGSLMPGLLDPVVAAFDEHGVPGFGHELYGPGWDPSMTTSNSETVARELAMFRRFEPRPLTINSSSVTLTVGAKSPRVRHESVNALAGALDLKVRVLPGTSHAAHLDNAFAPLIEELEPMVHVHSAGSRG</sequence>
<protein>
    <recommendedName>
        <fullName evidence="1">AB hydrolase-1 domain-containing protein</fullName>
    </recommendedName>
</protein>
<proteinExistence type="predicted"/>